<dbReference type="RefSeq" id="WP_173765015.1">
    <property type="nucleotide sequence ID" value="NZ_CP048836.1"/>
</dbReference>
<dbReference type="Proteomes" id="UP000501991">
    <property type="component" value="Chromosome"/>
</dbReference>
<evidence type="ECO:0008006" key="3">
    <source>
        <dbReference type="Google" id="ProtNLM"/>
    </source>
</evidence>
<dbReference type="AlphaFoldDB" id="A0A6C1B388"/>
<sequence length="340" mass="37796">MNLHLVIPGLLWPNEQARGFADTLRVPALTTLLGRAQCLRTDAATPEAMLRALFGVAADTEADAALRRLGEDDGLRVTDPMLCADPTHLHFARDHLLLADATDLDIRPEEADALVAGLNDTFADIGRFEAATPTRWYLYPCRDTEVRFAPLGDVTSRPVAFFMPEGPDATRWHRSANEIQVYLHNHPVNAAREARGLRPVNNVWFWGYGALPGLLTPPATRLLTRSPLGRGLARAAGCEAVEPERFDALGDADSALVELDTLLGPSRYLDVGRWQSALEQLEQDWFAPVLAQLRARRVRSLTLSIPDERGSRVLTLTPNRLLQFWRKVESLEAFTILQQL</sequence>
<name>A0A6C1B388_9RHOO</name>
<gene>
    <name evidence="1" type="ORF">G3580_09495</name>
</gene>
<evidence type="ECO:0000313" key="2">
    <source>
        <dbReference type="Proteomes" id="UP000501991"/>
    </source>
</evidence>
<dbReference type="PIRSF" id="PIRSF015283">
    <property type="entry name" value="Regulatory_RpfE"/>
    <property type="match status" value="1"/>
</dbReference>
<proteinExistence type="predicted"/>
<organism evidence="1 2">
    <name type="scientific">Nitrogeniibacter mangrovi</name>
    <dbReference type="NCBI Taxonomy" id="2016596"/>
    <lineage>
        <taxon>Bacteria</taxon>
        <taxon>Pseudomonadati</taxon>
        <taxon>Pseudomonadota</taxon>
        <taxon>Betaproteobacteria</taxon>
        <taxon>Rhodocyclales</taxon>
        <taxon>Zoogloeaceae</taxon>
        <taxon>Nitrogeniibacter</taxon>
    </lineage>
</organism>
<dbReference type="KEGG" id="azq:G3580_09495"/>
<dbReference type="InterPro" id="IPR016631">
    <property type="entry name" value="Regulatory_RpfE"/>
</dbReference>
<evidence type="ECO:0000313" key="1">
    <source>
        <dbReference type="EMBL" id="QID17853.1"/>
    </source>
</evidence>
<accession>A0A6C1B388</accession>
<protein>
    <recommendedName>
        <fullName evidence="3">Phosphoglycerate mutase</fullName>
    </recommendedName>
</protein>
<keyword evidence="2" id="KW-1185">Reference proteome</keyword>
<reference evidence="1 2" key="1">
    <citation type="submission" date="2020-02" db="EMBL/GenBank/DDBJ databases">
        <title>Nitrogenibacter mangrovi gen. nov., sp. nov. isolated from mangrove sediment, a denitrifying betaproteobacterium.</title>
        <authorList>
            <person name="Liao H."/>
            <person name="Tian Y."/>
        </authorList>
    </citation>
    <scope>NUCLEOTIDE SEQUENCE [LARGE SCALE GENOMIC DNA]</scope>
    <source>
        <strain evidence="1 2">M9-3-2</strain>
    </source>
</reference>
<dbReference type="EMBL" id="CP048836">
    <property type="protein sequence ID" value="QID17853.1"/>
    <property type="molecule type" value="Genomic_DNA"/>
</dbReference>